<keyword evidence="1" id="KW-0472">Membrane</keyword>
<feature type="transmembrane region" description="Helical" evidence="1">
    <location>
        <begin position="107"/>
        <end position="134"/>
    </location>
</feature>
<evidence type="ECO:0000313" key="3">
    <source>
        <dbReference type="Proteomes" id="UP000053593"/>
    </source>
</evidence>
<keyword evidence="1" id="KW-1133">Transmembrane helix</keyword>
<keyword evidence="3" id="KW-1185">Reference proteome</keyword>
<dbReference type="Proteomes" id="UP000053593">
    <property type="component" value="Unassembled WGS sequence"/>
</dbReference>
<dbReference type="EMBL" id="KN834763">
    <property type="protein sequence ID" value="KIK63563.1"/>
    <property type="molecule type" value="Genomic_DNA"/>
</dbReference>
<gene>
    <name evidence="2" type="ORF">GYMLUDRAFT_40609</name>
</gene>
<evidence type="ECO:0000313" key="2">
    <source>
        <dbReference type="EMBL" id="KIK63563.1"/>
    </source>
</evidence>
<evidence type="ECO:0000256" key="1">
    <source>
        <dbReference type="SAM" id="Phobius"/>
    </source>
</evidence>
<accession>A0A0D0D2X4</accession>
<keyword evidence="1" id="KW-0812">Transmembrane</keyword>
<feature type="transmembrane region" description="Helical" evidence="1">
    <location>
        <begin position="25"/>
        <end position="47"/>
    </location>
</feature>
<sequence>MNSTSVDNVISPVEYMTLVGQPAGFVSIFTFFLYGIYSVLFWVYLYLELRQSGPRRRPTLFQISILSLYILITVLTILYTSSVYHAITSQTMLELSFQLPVSKLDTNYFSFLTLNAAAMGVYMTANSIADLVLLCRCYFLWTSKKFVMLFPAVLCTVNLALFISGLIMMNLHPKTIQFPDPPFNSLRVGQNSFDIPTVMAIMSGVVTLLANLLLTVLIASRIYWLSRATKDIGIKRLMIIIVESGLLYPLILGIGICLSPYISLVRLLPIAAQAMGIAPTIIMIRVNLLARTRNHDSISDWSTDFEEYSK</sequence>
<feature type="transmembrane region" description="Helical" evidence="1">
    <location>
        <begin position="59"/>
        <end position="87"/>
    </location>
</feature>
<protein>
    <submittedName>
        <fullName evidence="2">Uncharacterized protein</fullName>
    </submittedName>
</protein>
<dbReference type="HOGENOM" id="CLU_044614_2_0_1"/>
<reference evidence="2 3" key="1">
    <citation type="submission" date="2014-04" db="EMBL/GenBank/DDBJ databases">
        <title>Evolutionary Origins and Diversification of the Mycorrhizal Mutualists.</title>
        <authorList>
            <consortium name="DOE Joint Genome Institute"/>
            <consortium name="Mycorrhizal Genomics Consortium"/>
            <person name="Kohler A."/>
            <person name="Kuo A."/>
            <person name="Nagy L.G."/>
            <person name="Floudas D."/>
            <person name="Copeland A."/>
            <person name="Barry K.W."/>
            <person name="Cichocki N."/>
            <person name="Veneault-Fourrey C."/>
            <person name="LaButti K."/>
            <person name="Lindquist E.A."/>
            <person name="Lipzen A."/>
            <person name="Lundell T."/>
            <person name="Morin E."/>
            <person name="Murat C."/>
            <person name="Riley R."/>
            <person name="Ohm R."/>
            <person name="Sun H."/>
            <person name="Tunlid A."/>
            <person name="Henrissat B."/>
            <person name="Grigoriev I.V."/>
            <person name="Hibbett D.S."/>
            <person name="Martin F."/>
        </authorList>
    </citation>
    <scope>NUCLEOTIDE SEQUENCE [LARGE SCALE GENOMIC DNA]</scope>
    <source>
        <strain evidence="2 3">FD-317 M1</strain>
    </source>
</reference>
<feature type="transmembrane region" description="Helical" evidence="1">
    <location>
        <begin position="198"/>
        <end position="225"/>
    </location>
</feature>
<feature type="transmembrane region" description="Helical" evidence="1">
    <location>
        <begin position="237"/>
        <end position="262"/>
    </location>
</feature>
<name>A0A0D0D2X4_9AGAR</name>
<feature type="transmembrane region" description="Helical" evidence="1">
    <location>
        <begin position="146"/>
        <end position="169"/>
    </location>
</feature>
<dbReference type="AlphaFoldDB" id="A0A0D0D2X4"/>
<organism evidence="2 3">
    <name type="scientific">Collybiopsis luxurians FD-317 M1</name>
    <dbReference type="NCBI Taxonomy" id="944289"/>
    <lineage>
        <taxon>Eukaryota</taxon>
        <taxon>Fungi</taxon>
        <taxon>Dikarya</taxon>
        <taxon>Basidiomycota</taxon>
        <taxon>Agaricomycotina</taxon>
        <taxon>Agaricomycetes</taxon>
        <taxon>Agaricomycetidae</taxon>
        <taxon>Agaricales</taxon>
        <taxon>Marasmiineae</taxon>
        <taxon>Omphalotaceae</taxon>
        <taxon>Collybiopsis</taxon>
        <taxon>Collybiopsis luxurians</taxon>
    </lineage>
</organism>
<feature type="transmembrane region" description="Helical" evidence="1">
    <location>
        <begin position="268"/>
        <end position="288"/>
    </location>
</feature>
<proteinExistence type="predicted"/>